<organism evidence="17 18">
    <name type="scientific">Dermatophagoides pteronyssinus</name>
    <name type="common">European house dust mite</name>
    <dbReference type="NCBI Taxonomy" id="6956"/>
    <lineage>
        <taxon>Eukaryota</taxon>
        <taxon>Metazoa</taxon>
        <taxon>Ecdysozoa</taxon>
        <taxon>Arthropoda</taxon>
        <taxon>Chelicerata</taxon>
        <taxon>Arachnida</taxon>
        <taxon>Acari</taxon>
        <taxon>Acariformes</taxon>
        <taxon>Sarcoptiformes</taxon>
        <taxon>Astigmata</taxon>
        <taxon>Psoroptidia</taxon>
        <taxon>Analgoidea</taxon>
        <taxon>Pyroglyphidae</taxon>
        <taxon>Dermatophagoidinae</taxon>
        <taxon>Dermatophagoides</taxon>
    </lineage>
</organism>
<evidence type="ECO:0000256" key="12">
    <source>
        <dbReference type="ARBA" id="ARBA00023136"/>
    </source>
</evidence>
<dbReference type="Proteomes" id="UP000515146">
    <property type="component" value="Unplaced"/>
</dbReference>
<feature type="compositionally biased region" description="Acidic residues" evidence="15">
    <location>
        <begin position="1120"/>
        <end position="1131"/>
    </location>
</feature>
<feature type="binding site" evidence="14">
    <location>
        <position position="224"/>
    </location>
    <ligand>
        <name>Zn(2+)</name>
        <dbReference type="ChEBI" id="CHEBI:29105"/>
        <note>catalytic</note>
    </ligand>
</feature>
<evidence type="ECO:0000256" key="2">
    <source>
        <dbReference type="ARBA" id="ARBA00006185"/>
    </source>
</evidence>
<dbReference type="KEGG" id="dpte:113791721"/>
<evidence type="ECO:0000256" key="4">
    <source>
        <dbReference type="ARBA" id="ARBA00011891"/>
    </source>
</evidence>
<dbReference type="Pfam" id="PF05875">
    <property type="entry name" value="Ceramidase"/>
    <property type="match status" value="1"/>
</dbReference>
<feature type="transmembrane region" description="Helical" evidence="16">
    <location>
        <begin position="395"/>
        <end position="420"/>
    </location>
</feature>
<evidence type="ECO:0000256" key="14">
    <source>
        <dbReference type="PIRSR" id="PIRSR608901-2"/>
    </source>
</evidence>
<keyword evidence="12 16" id="KW-0472">Membrane</keyword>
<accession>A0A6P6XWR7</accession>
<feature type="transmembrane region" description="Helical" evidence="16">
    <location>
        <begin position="174"/>
        <end position="191"/>
    </location>
</feature>
<dbReference type="InParanoid" id="A0A6P6XWR7"/>
<name>A0A6P6XWR7_DERPT</name>
<protein>
    <recommendedName>
        <fullName evidence="5">Autophagy-related protein 9</fullName>
        <ecNumber evidence="4">3.5.1.23</ecNumber>
    </recommendedName>
</protein>
<feature type="binding site" evidence="13">
    <location>
        <position position="30"/>
    </location>
    <ligand>
        <name>Ca(2+)</name>
        <dbReference type="ChEBI" id="CHEBI:29108"/>
    </ligand>
</feature>
<dbReference type="InterPro" id="IPR007241">
    <property type="entry name" value="Autophagy-rel_prot_9"/>
</dbReference>
<dbReference type="GO" id="GO:0034497">
    <property type="term" value="P:protein localization to phagophore assembly site"/>
    <property type="evidence" value="ECO:0007669"/>
    <property type="project" value="TreeGrafter"/>
</dbReference>
<evidence type="ECO:0000256" key="15">
    <source>
        <dbReference type="SAM" id="MobiDB-lite"/>
    </source>
</evidence>
<feature type="region of interest" description="Disordered" evidence="15">
    <location>
        <begin position="1059"/>
        <end position="1131"/>
    </location>
</feature>
<dbReference type="PANTHER" id="PTHR13038:SF10">
    <property type="entry name" value="AUTOPHAGY-RELATED PROTEIN 9"/>
    <property type="match status" value="1"/>
</dbReference>
<feature type="compositionally biased region" description="Polar residues" evidence="15">
    <location>
        <begin position="1075"/>
        <end position="1097"/>
    </location>
</feature>
<comment type="cofactor">
    <cofactor evidence="14">
        <name>Zn(2+)</name>
        <dbReference type="ChEBI" id="CHEBI:29105"/>
    </cofactor>
</comment>
<evidence type="ECO:0000313" key="17">
    <source>
        <dbReference type="Proteomes" id="UP000515146"/>
    </source>
</evidence>
<comment type="subcellular location">
    <subcellularLocation>
        <location evidence="1">Preautophagosomal structure membrane</location>
        <topology evidence="1">Multi-pass membrane protein</topology>
    </subcellularLocation>
</comment>
<evidence type="ECO:0000256" key="5">
    <source>
        <dbReference type="ARBA" id="ARBA00018074"/>
    </source>
</evidence>
<evidence type="ECO:0000256" key="13">
    <source>
        <dbReference type="PIRSR" id="PIRSR608901-1"/>
    </source>
</evidence>
<feature type="region of interest" description="Disordered" evidence="15">
    <location>
        <begin position="860"/>
        <end position="894"/>
    </location>
</feature>
<feature type="transmembrane region" description="Helical" evidence="16">
    <location>
        <begin position="702"/>
        <end position="722"/>
    </location>
</feature>
<feature type="compositionally biased region" description="Polar residues" evidence="15">
    <location>
        <begin position="873"/>
        <end position="883"/>
    </location>
</feature>
<feature type="binding site" evidence="13">
    <location>
        <position position="17"/>
    </location>
    <ligand>
        <name>Ca(2+)</name>
        <dbReference type="ChEBI" id="CHEBI:29108"/>
    </ligand>
</feature>
<feature type="compositionally biased region" description="Polar residues" evidence="15">
    <location>
        <begin position="977"/>
        <end position="1013"/>
    </location>
</feature>
<feature type="transmembrane region" description="Helical" evidence="16">
    <location>
        <begin position="221"/>
        <end position="245"/>
    </location>
</feature>
<keyword evidence="6" id="KW-0813">Transport</keyword>
<feature type="region of interest" description="Disordered" evidence="15">
    <location>
        <begin position="295"/>
        <end position="319"/>
    </location>
</feature>
<feature type="binding site" evidence="14">
    <location>
        <position position="220"/>
    </location>
    <ligand>
        <name>Zn(2+)</name>
        <dbReference type="ChEBI" id="CHEBI:29105"/>
        <note>catalytic</note>
    </ligand>
</feature>
<dbReference type="GO" id="GO:0006672">
    <property type="term" value="P:ceramide metabolic process"/>
    <property type="evidence" value="ECO:0007669"/>
    <property type="project" value="InterPro"/>
</dbReference>
<feature type="transmembrane region" description="Helical" evidence="16">
    <location>
        <begin position="464"/>
        <end position="486"/>
    </location>
</feature>
<feature type="transmembrane region" description="Helical" evidence="16">
    <location>
        <begin position="58"/>
        <end position="79"/>
    </location>
</feature>
<feature type="transmembrane region" description="Helical" evidence="16">
    <location>
        <begin position="91"/>
        <end position="108"/>
    </location>
</feature>
<dbReference type="InterPro" id="IPR008901">
    <property type="entry name" value="ACER"/>
</dbReference>
<dbReference type="GO" id="GO:0006869">
    <property type="term" value="P:lipid transport"/>
    <property type="evidence" value="ECO:0007669"/>
    <property type="project" value="UniProtKB-KW"/>
</dbReference>
<feature type="region of interest" description="Disordered" evidence="15">
    <location>
        <begin position="970"/>
        <end position="1017"/>
    </location>
</feature>
<feature type="transmembrane region" description="Helical" evidence="16">
    <location>
        <begin position="734"/>
        <end position="752"/>
    </location>
</feature>
<feature type="transmembrane region" description="Helical" evidence="16">
    <location>
        <begin position="31"/>
        <end position="51"/>
    </location>
</feature>
<evidence type="ECO:0000313" key="18">
    <source>
        <dbReference type="RefSeq" id="XP_027197331.1"/>
    </source>
</evidence>
<dbReference type="GO" id="GO:0034727">
    <property type="term" value="P:piecemeal microautophagy of the nucleus"/>
    <property type="evidence" value="ECO:0007669"/>
    <property type="project" value="TreeGrafter"/>
</dbReference>
<dbReference type="GO" id="GO:0034045">
    <property type="term" value="C:phagophore assembly site membrane"/>
    <property type="evidence" value="ECO:0007669"/>
    <property type="project" value="UniProtKB-SubCell"/>
</dbReference>
<feature type="compositionally biased region" description="Low complexity" evidence="15">
    <location>
        <begin position="1059"/>
        <end position="1074"/>
    </location>
</feature>
<keyword evidence="17" id="KW-1185">Reference proteome</keyword>
<keyword evidence="13" id="KW-0479">Metal-binding</keyword>
<comment type="similarity">
    <text evidence="3">Belongs to the alkaline ceramidase family.</text>
</comment>
<dbReference type="OrthoDB" id="2020634at2759"/>
<dbReference type="FunCoup" id="A0A6P6XWR7">
    <property type="interactions" value="1264"/>
</dbReference>
<feature type="compositionally biased region" description="Polar residues" evidence="15">
    <location>
        <begin position="308"/>
        <end position="319"/>
    </location>
</feature>
<dbReference type="GO" id="GO:0017040">
    <property type="term" value="F:N-acylsphingosine amidohydrolase activity"/>
    <property type="evidence" value="ECO:0007669"/>
    <property type="project" value="UniProtKB-EC"/>
</dbReference>
<dbReference type="GO" id="GO:0061709">
    <property type="term" value="P:reticulophagy"/>
    <property type="evidence" value="ECO:0007669"/>
    <property type="project" value="TreeGrafter"/>
</dbReference>
<dbReference type="GO" id="GO:0005776">
    <property type="term" value="C:autophagosome"/>
    <property type="evidence" value="ECO:0007669"/>
    <property type="project" value="TreeGrafter"/>
</dbReference>
<reference evidence="18" key="1">
    <citation type="submission" date="2025-08" db="UniProtKB">
        <authorList>
            <consortium name="RefSeq"/>
        </authorList>
    </citation>
    <scope>IDENTIFICATION</scope>
    <source>
        <strain evidence="18">Airmid</strain>
    </source>
</reference>
<evidence type="ECO:0000256" key="9">
    <source>
        <dbReference type="ARBA" id="ARBA00022989"/>
    </source>
</evidence>
<evidence type="ECO:0000256" key="8">
    <source>
        <dbReference type="ARBA" id="ARBA00022801"/>
    </source>
</evidence>
<comment type="similarity">
    <text evidence="2">Belongs to the ATG9 family.</text>
</comment>
<dbReference type="GO" id="GO:0000422">
    <property type="term" value="P:autophagy of mitochondrion"/>
    <property type="evidence" value="ECO:0007669"/>
    <property type="project" value="TreeGrafter"/>
</dbReference>
<evidence type="ECO:0000256" key="7">
    <source>
        <dbReference type="ARBA" id="ARBA00022692"/>
    </source>
</evidence>
<keyword evidence="9 16" id="KW-1133">Transmembrane helix</keyword>
<feature type="binding site" evidence="14">
    <location>
        <position position="78"/>
    </location>
    <ligand>
        <name>Zn(2+)</name>
        <dbReference type="ChEBI" id="CHEBI:29105"/>
        <note>catalytic</note>
    </ligand>
</feature>
<dbReference type="RefSeq" id="XP_027197331.1">
    <property type="nucleotide sequence ID" value="XM_027341530.1"/>
</dbReference>
<evidence type="ECO:0000256" key="11">
    <source>
        <dbReference type="ARBA" id="ARBA00023055"/>
    </source>
</evidence>
<keyword evidence="14" id="KW-0862">Zinc</keyword>
<evidence type="ECO:0000256" key="3">
    <source>
        <dbReference type="ARBA" id="ARBA00009780"/>
    </source>
</evidence>
<keyword evidence="13" id="KW-0106">Calcium</keyword>
<feature type="binding site" evidence="13">
    <location>
        <position position="19"/>
    </location>
    <ligand>
        <name>Ca(2+)</name>
        <dbReference type="ChEBI" id="CHEBI:29108"/>
    </ligand>
</feature>
<feature type="transmembrane region" description="Helical" evidence="16">
    <location>
        <begin position="617"/>
        <end position="641"/>
    </location>
</feature>
<sequence length="1131" mass="131782">MAPIEGYWGHPTSTIDWCEENYITTKYIAEFWNTVSNLAMIIPSITGFYYAYHNKLHIRFMLCFLSIAFVGFGSWNFHMTLLYEMQLFDEIPMIWGSLILVYCLMIHYYPMLQENFYKNLMLKTILVTYGVLSLLTYLYLKTPILFQISYVILVTYMLYFTILLLKYRPCNKTVFYVGTIIYYFGAFLWMIDNFYCNQLQLFRQTNTILPFILNPLTQLHAWWHVFAGYGSYLHILFCTHSTYLATEKPLVFKFTWYVGLFEPMPNRIVITNQSNLHQSNDHHYNYQQQIPPPHLNKLPAGRQRNSDLEQPSSETDLNLDTNETINAISTAKQPLTQQNQSTYQSFADIADPVQNPHLFIHVASGQKISRPWQAYISDLDDFFERIYYYYRKSGFICIVVENILELLEVLLVVLFTVFFLHCIDYQVLFKKKLPDGHPTDTPLKITISDVLIPWNQIRLSSLEVFFLLFSAGFWFCKLGVAVHTILSNYAIRSFFIEALQIHDPLLYSWQEVQLRLINAQSQCLLRETHLDELAVHNRLLRRANYMIALINKGVLPIYFRVPLLGECIYLTSGLEFNFRILLFRGVFSLFDKNWKLRDEIKSPSERLECARRFSNRCLAVGLLNLLLLPMIFLWQSLYAFYTYVEAAKREPTLFALRTWSRYGRWFCRHFNELDHELDERLNRAYRPAARYMNSFRAPLLEILARFVQTIAAILLSVLIALTVYDEDVITVEHVLLLFTGLGAAIAISKAFLPDPEPNRWTFGELDAAILQHIHYRPHNHPPHTIQARNAMGNIFVYKSTTILEELLSPLIVPYILIRHLRSRSLEIIDFFRVYTLELADIGDVCTFSQFNFHQNGHRIFTNPEQQKNEHNQSVDQSMNTSRKNNAEVLPDDRNTTRNGKLELSLINFKLKNPKWQPPDLSQMQFIDLFTRQSCDDPGVPNLIIPDGRLQPTIAESKSTIDLCSPTTSTYPAFIETQPGSSSSIRPDNNKNQQRQSQMMTKTSQIGDSSTGMLESSDFGFSKTRRRLLQLRYGNTFSEQEKRDNQMALSSLYFHQMVSESQSSRQQSQNFSSPQHQQLSQSTSFSGQLTQGSRNNESMPLLRSDYDVRPAGGEYRNNFLEYDDDDDNGPYN</sequence>
<proteinExistence type="inferred from homology"/>
<keyword evidence="11" id="KW-0445">Lipid transport</keyword>
<feature type="transmembrane region" description="Helical" evidence="16">
    <location>
        <begin position="120"/>
        <end position="140"/>
    </location>
</feature>
<keyword evidence="8" id="KW-0378">Hydrolase</keyword>
<feature type="binding site" evidence="13">
    <location>
        <position position="21"/>
    </location>
    <ligand>
        <name>Ca(2+)</name>
        <dbReference type="ChEBI" id="CHEBI:29108"/>
    </ligand>
</feature>
<evidence type="ECO:0000256" key="1">
    <source>
        <dbReference type="ARBA" id="ARBA00004511"/>
    </source>
</evidence>
<evidence type="ECO:0000256" key="16">
    <source>
        <dbReference type="SAM" id="Phobius"/>
    </source>
</evidence>
<evidence type="ECO:0000256" key="10">
    <source>
        <dbReference type="ARBA" id="ARBA00023006"/>
    </source>
</evidence>
<dbReference type="AlphaFoldDB" id="A0A6P6XWR7"/>
<keyword evidence="10" id="KW-0072">Autophagy</keyword>
<gene>
    <name evidence="18" type="primary">LOC113791721</name>
</gene>
<dbReference type="GO" id="GO:0046872">
    <property type="term" value="F:metal ion binding"/>
    <property type="evidence" value="ECO:0007669"/>
    <property type="project" value="UniProtKB-KW"/>
</dbReference>
<keyword evidence="7 16" id="KW-0812">Transmembrane</keyword>
<dbReference type="PANTHER" id="PTHR13038">
    <property type="entry name" value="APG9 AUTOPHAGY 9"/>
    <property type="match status" value="1"/>
</dbReference>
<dbReference type="CTD" id="36821"/>
<feature type="binding site" evidence="13">
    <location>
        <position position="16"/>
    </location>
    <ligand>
        <name>Ca(2+)</name>
        <dbReference type="ChEBI" id="CHEBI:29108"/>
    </ligand>
</feature>
<feature type="transmembrane region" description="Helical" evidence="16">
    <location>
        <begin position="146"/>
        <end position="167"/>
    </location>
</feature>
<evidence type="ECO:0000256" key="6">
    <source>
        <dbReference type="ARBA" id="ARBA00022448"/>
    </source>
</evidence>
<dbReference type="Pfam" id="PF04109">
    <property type="entry name" value="ATG9"/>
    <property type="match status" value="1"/>
</dbReference>
<dbReference type="EC" id="3.5.1.23" evidence="4"/>